<proteinExistence type="predicted"/>
<feature type="transmembrane region" description="Helical" evidence="1">
    <location>
        <begin position="49"/>
        <end position="73"/>
    </location>
</feature>
<keyword evidence="1" id="KW-1133">Transmembrane helix</keyword>
<sequence length="120" mass="14001">METKIAIGIMAFCGIASFLGLFFWVGIVIYLKKKWMAQLEDTLDNGTRFYSSLGLFFAGQGVLQYATVFLWRFHAKRFGMLEKRDKVSKHIQRWFIFAFWEFMLSFALFVVAGILVQIYA</sequence>
<feature type="transmembrane region" description="Helical" evidence="1">
    <location>
        <begin position="7"/>
        <end position="29"/>
    </location>
</feature>
<dbReference type="AlphaFoldDB" id="A0A1A8TK89"/>
<name>A0A1A8TK89_9GAMM</name>
<keyword evidence="1" id="KW-0812">Transmembrane</keyword>
<evidence type="ECO:0008006" key="4">
    <source>
        <dbReference type="Google" id="ProtNLM"/>
    </source>
</evidence>
<evidence type="ECO:0000313" key="2">
    <source>
        <dbReference type="EMBL" id="SBS33351.1"/>
    </source>
</evidence>
<keyword evidence="3" id="KW-1185">Reference proteome</keyword>
<accession>A0A1A8TK89</accession>
<dbReference type="OrthoDB" id="6306073at2"/>
<gene>
    <name evidence="2" type="ORF">MSP8886_02726</name>
</gene>
<organism evidence="2 3">
    <name type="scientific">Marinomonas spartinae</name>
    <dbReference type="NCBI Taxonomy" id="1792290"/>
    <lineage>
        <taxon>Bacteria</taxon>
        <taxon>Pseudomonadati</taxon>
        <taxon>Pseudomonadota</taxon>
        <taxon>Gammaproteobacteria</taxon>
        <taxon>Oceanospirillales</taxon>
        <taxon>Oceanospirillaceae</taxon>
        <taxon>Marinomonas</taxon>
    </lineage>
</organism>
<reference evidence="2 3" key="1">
    <citation type="submission" date="2016-06" db="EMBL/GenBank/DDBJ databases">
        <authorList>
            <person name="Kjaerup R.B."/>
            <person name="Dalgaard T.S."/>
            <person name="Juul-Madsen H.R."/>
        </authorList>
    </citation>
    <scope>NUCLEOTIDE SEQUENCE [LARGE SCALE GENOMIC DNA]</scope>
    <source>
        <strain evidence="2 3">CECT 8886</strain>
    </source>
</reference>
<evidence type="ECO:0000256" key="1">
    <source>
        <dbReference type="SAM" id="Phobius"/>
    </source>
</evidence>
<evidence type="ECO:0000313" key="3">
    <source>
        <dbReference type="Proteomes" id="UP000092544"/>
    </source>
</evidence>
<keyword evidence="1" id="KW-0472">Membrane</keyword>
<protein>
    <recommendedName>
        <fullName evidence="4">DUF4149 domain-containing protein</fullName>
    </recommendedName>
</protein>
<dbReference type="EMBL" id="FLOB01000006">
    <property type="protein sequence ID" value="SBS33351.1"/>
    <property type="molecule type" value="Genomic_DNA"/>
</dbReference>
<dbReference type="Proteomes" id="UP000092544">
    <property type="component" value="Unassembled WGS sequence"/>
</dbReference>
<feature type="transmembrane region" description="Helical" evidence="1">
    <location>
        <begin position="94"/>
        <end position="119"/>
    </location>
</feature>